<organism evidence="2 3">
    <name type="scientific">Jaapia argillacea MUCL 33604</name>
    <dbReference type="NCBI Taxonomy" id="933084"/>
    <lineage>
        <taxon>Eukaryota</taxon>
        <taxon>Fungi</taxon>
        <taxon>Dikarya</taxon>
        <taxon>Basidiomycota</taxon>
        <taxon>Agaricomycotina</taxon>
        <taxon>Agaricomycetes</taxon>
        <taxon>Agaricomycetidae</taxon>
        <taxon>Jaapiales</taxon>
        <taxon>Jaapiaceae</taxon>
        <taxon>Jaapia</taxon>
    </lineage>
</organism>
<dbReference type="InterPro" id="IPR029063">
    <property type="entry name" value="SAM-dependent_MTases_sf"/>
</dbReference>
<sequence length="211" mass="23105">MVETQESQVEDLKFVHGRGMNSRSEVYKLPADSVEMQRLAVQHRLWKLLELDLYPLEVASRVADVLRSSNGERPRVLDLGSGSGIWTVEMANKFPDVEVIGFDLVKNADITVPSNCRFILGDLTTDLARFEGQFNLIHCRAVTGHLTDPSGSLQIIGRCLKPGGILITGGGDSTIFNKQKEVAKPAAEGEDNHGRSWIARRGPVAQGRGAV</sequence>
<feature type="region of interest" description="Disordered" evidence="1">
    <location>
        <begin position="185"/>
        <end position="211"/>
    </location>
</feature>
<reference evidence="3" key="1">
    <citation type="journal article" date="2014" name="Proc. Natl. Acad. Sci. U.S.A.">
        <title>Extensive sampling of basidiomycete genomes demonstrates inadequacy of the white-rot/brown-rot paradigm for wood decay fungi.</title>
        <authorList>
            <person name="Riley R."/>
            <person name="Salamov A.A."/>
            <person name="Brown D.W."/>
            <person name="Nagy L.G."/>
            <person name="Floudas D."/>
            <person name="Held B.W."/>
            <person name="Levasseur A."/>
            <person name="Lombard V."/>
            <person name="Morin E."/>
            <person name="Otillar R."/>
            <person name="Lindquist E.A."/>
            <person name="Sun H."/>
            <person name="LaButti K.M."/>
            <person name="Schmutz J."/>
            <person name="Jabbour D."/>
            <person name="Luo H."/>
            <person name="Baker S.E."/>
            <person name="Pisabarro A.G."/>
            <person name="Walton J.D."/>
            <person name="Blanchette R.A."/>
            <person name="Henrissat B."/>
            <person name="Martin F."/>
            <person name="Cullen D."/>
            <person name="Hibbett D.S."/>
            <person name="Grigoriev I.V."/>
        </authorList>
    </citation>
    <scope>NUCLEOTIDE SEQUENCE [LARGE SCALE GENOMIC DNA]</scope>
    <source>
        <strain evidence="3">MUCL 33604</strain>
    </source>
</reference>
<evidence type="ECO:0000313" key="2">
    <source>
        <dbReference type="EMBL" id="KDQ58655.1"/>
    </source>
</evidence>
<gene>
    <name evidence="2" type="ORF">JAAARDRAFT_675427</name>
</gene>
<dbReference type="Gene3D" id="3.40.50.150">
    <property type="entry name" value="Vaccinia Virus protein VP39"/>
    <property type="match status" value="1"/>
</dbReference>
<dbReference type="OrthoDB" id="2013972at2759"/>
<dbReference type="EMBL" id="KL197717">
    <property type="protein sequence ID" value="KDQ58655.1"/>
    <property type="molecule type" value="Genomic_DNA"/>
</dbReference>
<dbReference type="HOGENOM" id="CLU_093259_2_0_1"/>
<dbReference type="PANTHER" id="PTHR43591">
    <property type="entry name" value="METHYLTRANSFERASE"/>
    <property type="match status" value="1"/>
</dbReference>
<evidence type="ECO:0008006" key="4">
    <source>
        <dbReference type="Google" id="ProtNLM"/>
    </source>
</evidence>
<dbReference type="AlphaFoldDB" id="A0A067PXP0"/>
<protein>
    <recommendedName>
        <fullName evidence="4">Methyltransferase domain-containing protein</fullName>
    </recommendedName>
</protein>
<evidence type="ECO:0000313" key="3">
    <source>
        <dbReference type="Proteomes" id="UP000027265"/>
    </source>
</evidence>
<dbReference type="STRING" id="933084.A0A067PXP0"/>
<dbReference type="SUPFAM" id="SSF53335">
    <property type="entry name" value="S-adenosyl-L-methionine-dependent methyltransferases"/>
    <property type="match status" value="1"/>
</dbReference>
<dbReference type="GO" id="GO:0008168">
    <property type="term" value="F:methyltransferase activity"/>
    <property type="evidence" value="ECO:0007669"/>
    <property type="project" value="TreeGrafter"/>
</dbReference>
<dbReference type="PANTHER" id="PTHR43591:SF24">
    <property type="entry name" value="2-METHOXY-6-POLYPRENYL-1,4-BENZOQUINOL METHYLASE, MITOCHONDRIAL"/>
    <property type="match status" value="1"/>
</dbReference>
<dbReference type="Proteomes" id="UP000027265">
    <property type="component" value="Unassembled WGS sequence"/>
</dbReference>
<accession>A0A067PXP0</accession>
<dbReference type="Pfam" id="PF13489">
    <property type="entry name" value="Methyltransf_23"/>
    <property type="match status" value="1"/>
</dbReference>
<dbReference type="CDD" id="cd02440">
    <property type="entry name" value="AdoMet_MTases"/>
    <property type="match status" value="1"/>
</dbReference>
<evidence type="ECO:0000256" key="1">
    <source>
        <dbReference type="SAM" id="MobiDB-lite"/>
    </source>
</evidence>
<dbReference type="InParanoid" id="A0A067PXP0"/>
<keyword evidence="3" id="KW-1185">Reference proteome</keyword>
<name>A0A067PXP0_9AGAM</name>
<proteinExistence type="predicted"/>